<dbReference type="Proteomes" id="UP000798662">
    <property type="component" value="Chromosome 2"/>
</dbReference>
<sequence>MPRVVDLLDAGRSDLAHAIAAHGGQHVVARRLGLHLHYHAVTHYRGAWGVLVEEVWRFIADRDGVPAEERGGSGGRGTIPTSGGAGGDSGAAAAAHGRFPTTAQLRAAGRLDLVAGIKAHGGVVVVASLLGLKLQVGRRRSGSAAVAAAVRVPAPAADSAAAATPAAVAGQCGGSGDGGSDAKLAWLGRQLAAIAAAADDDGLGGVLRPAWTAPTTRAVVEEAAAARSATAPCVAAPVCAVMPSSTALLRSGRVDVLRAISAAGGRAAVAKALGIPHLDRSVLVEEWAGADVVASAEALAYNGGNALNAGRLGDALPLAATATAAAGRAALAVAGIPSAVPAAGCAAAPAGADNLRVASRGDFSAVRTELAAFCYDNGSPGVMPTAAELAAAGRRDLVRGMARYGGLKAVADRLGWVRVSLSGVEARRRALRVAQSTLRR</sequence>
<keyword evidence="2" id="KW-1185">Reference proteome</keyword>
<accession>A0ACC3CA14</accession>
<organism evidence="1 2">
    <name type="scientific">Pyropia yezoensis</name>
    <name type="common">Susabi-nori</name>
    <name type="synonym">Porphyra yezoensis</name>
    <dbReference type="NCBI Taxonomy" id="2788"/>
    <lineage>
        <taxon>Eukaryota</taxon>
        <taxon>Rhodophyta</taxon>
        <taxon>Bangiophyceae</taxon>
        <taxon>Bangiales</taxon>
        <taxon>Bangiaceae</taxon>
        <taxon>Pyropia</taxon>
    </lineage>
</organism>
<evidence type="ECO:0000313" key="2">
    <source>
        <dbReference type="Proteomes" id="UP000798662"/>
    </source>
</evidence>
<gene>
    <name evidence="1" type="ORF">I4F81_009129</name>
</gene>
<evidence type="ECO:0000313" key="1">
    <source>
        <dbReference type="EMBL" id="KAK1866613.1"/>
    </source>
</evidence>
<comment type="caution">
    <text evidence="1">The sequence shown here is derived from an EMBL/GenBank/DDBJ whole genome shotgun (WGS) entry which is preliminary data.</text>
</comment>
<proteinExistence type="predicted"/>
<protein>
    <submittedName>
        <fullName evidence="1">Uncharacterized protein</fullName>
    </submittedName>
</protein>
<dbReference type="EMBL" id="CM020619">
    <property type="protein sequence ID" value="KAK1866613.1"/>
    <property type="molecule type" value="Genomic_DNA"/>
</dbReference>
<name>A0ACC3CA14_PYRYE</name>
<reference evidence="1" key="1">
    <citation type="submission" date="2019-11" db="EMBL/GenBank/DDBJ databases">
        <title>Nori genome reveals adaptations in red seaweeds to the harsh intertidal environment.</title>
        <authorList>
            <person name="Wang D."/>
            <person name="Mao Y."/>
        </authorList>
    </citation>
    <scope>NUCLEOTIDE SEQUENCE</scope>
    <source>
        <tissue evidence="1">Gametophyte</tissue>
    </source>
</reference>